<feature type="binding site" evidence="4">
    <location>
        <position position="10"/>
    </location>
    <ligand>
        <name>a divalent metal cation</name>
        <dbReference type="ChEBI" id="CHEBI:60240"/>
        <label>1</label>
    </ligand>
</feature>
<dbReference type="STRING" id="180197.SAMN02982919_01300"/>
<keyword evidence="3" id="KW-0378">Hydrolase</keyword>
<evidence type="ECO:0000313" key="6">
    <source>
        <dbReference type="Proteomes" id="UP000199766"/>
    </source>
</evidence>
<dbReference type="Gene3D" id="3.20.20.140">
    <property type="entry name" value="Metal-dependent hydrolases"/>
    <property type="match status" value="1"/>
</dbReference>
<dbReference type="OrthoDB" id="9810005at2"/>
<protein>
    <submittedName>
        <fullName evidence="5">TatD DNase family protein</fullName>
    </submittedName>
</protein>
<feature type="binding site" evidence="4">
    <location>
        <position position="8"/>
    </location>
    <ligand>
        <name>a divalent metal cation</name>
        <dbReference type="ChEBI" id="CHEBI:60240"/>
        <label>1</label>
    </ligand>
</feature>
<reference evidence="5 6" key="1">
    <citation type="submission" date="2016-10" db="EMBL/GenBank/DDBJ databases">
        <authorList>
            <person name="de Groot N.N."/>
        </authorList>
    </citation>
    <scope>NUCLEOTIDE SEQUENCE [LARGE SCALE GENOMIC DNA]</scope>
    <source>
        <strain evidence="5 6">ATCC 35958</strain>
    </source>
</reference>
<keyword evidence="2 4" id="KW-0479">Metal-binding</keyword>
<dbReference type="GO" id="GO:0005829">
    <property type="term" value="C:cytosol"/>
    <property type="evidence" value="ECO:0007669"/>
    <property type="project" value="TreeGrafter"/>
</dbReference>
<dbReference type="PROSITE" id="PS01091">
    <property type="entry name" value="TATD_3"/>
    <property type="match status" value="1"/>
</dbReference>
<dbReference type="InterPro" id="IPR018228">
    <property type="entry name" value="DNase_TatD-rel_CS"/>
</dbReference>
<dbReference type="GO" id="GO:0046872">
    <property type="term" value="F:metal ion binding"/>
    <property type="evidence" value="ECO:0007669"/>
    <property type="project" value="UniProtKB-KW"/>
</dbReference>
<dbReference type="AlphaFoldDB" id="A0A1H9J3C3"/>
<dbReference type="GO" id="GO:0016788">
    <property type="term" value="F:hydrolase activity, acting on ester bonds"/>
    <property type="evidence" value="ECO:0007669"/>
    <property type="project" value="InterPro"/>
</dbReference>
<dbReference type="EMBL" id="FOGD01000002">
    <property type="protein sequence ID" value="SEQ81288.1"/>
    <property type="molecule type" value="Genomic_DNA"/>
</dbReference>
<evidence type="ECO:0000256" key="4">
    <source>
        <dbReference type="PIRSR" id="PIRSR005902-1"/>
    </source>
</evidence>
<keyword evidence="6" id="KW-1185">Reference proteome</keyword>
<dbReference type="PANTHER" id="PTHR46124">
    <property type="entry name" value="D-AMINOACYL-TRNA DEACYLASE"/>
    <property type="match status" value="1"/>
</dbReference>
<evidence type="ECO:0000256" key="3">
    <source>
        <dbReference type="ARBA" id="ARBA00022801"/>
    </source>
</evidence>
<name>A0A1H9J3C3_9BURK</name>
<dbReference type="InterPro" id="IPR032466">
    <property type="entry name" value="Metal_Hydrolase"/>
</dbReference>
<dbReference type="FunFam" id="3.20.20.140:FF:000005">
    <property type="entry name" value="TatD family hydrolase"/>
    <property type="match status" value="1"/>
</dbReference>
<proteinExistence type="inferred from homology"/>
<feature type="binding site" evidence="4">
    <location>
        <position position="133"/>
    </location>
    <ligand>
        <name>a divalent metal cation</name>
        <dbReference type="ChEBI" id="CHEBI:60240"/>
        <label>2</label>
    </ligand>
</feature>
<feature type="binding site" evidence="4">
    <location>
        <position position="156"/>
    </location>
    <ligand>
        <name>a divalent metal cation</name>
        <dbReference type="ChEBI" id="CHEBI:60240"/>
        <label>2</label>
    </ligand>
</feature>
<evidence type="ECO:0000256" key="1">
    <source>
        <dbReference type="ARBA" id="ARBA00009275"/>
    </source>
</evidence>
<dbReference type="SUPFAM" id="SSF51556">
    <property type="entry name" value="Metallo-dependent hydrolases"/>
    <property type="match status" value="1"/>
</dbReference>
<feature type="binding site" evidence="4">
    <location>
        <position position="206"/>
    </location>
    <ligand>
        <name>a divalent metal cation</name>
        <dbReference type="ChEBI" id="CHEBI:60240"/>
        <label>1</label>
    </ligand>
</feature>
<dbReference type="InterPro" id="IPR001130">
    <property type="entry name" value="TatD-like"/>
</dbReference>
<dbReference type="Proteomes" id="UP000199766">
    <property type="component" value="Unassembled WGS sequence"/>
</dbReference>
<dbReference type="CDD" id="cd01310">
    <property type="entry name" value="TatD_DNAse"/>
    <property type="match status" value="1"/>
</dbReference>
<organism evidence="5 6">
    <name type="scientific">Giesbergeria anulus</name>
    <dbReference type="NCBI Taxonomy" id="180197"/>
    <lineage>
        <taxon>Bacteria</taxon>
        <taxon>Pseudomonadati</taxon>
        <taxon>Pseudomonadota</taxon>
        <taxon>Betaproteobacteria</taxon>
        <taxon>Burkholderiales</taxon>
        <taxon>Comamonadaceae</taxon>
        <taxon>Giesbergeria</taxon>
    </lineage>
</organism>
<accession>A0A1H9J3C3</accession>
<dbReference type="Pfam" id="PF01026">
    <property type="entry name" value="TatD_DNase"/>
    <property type="match status" value="1"/>
</dbReference>
<dbReference type="RefSeq" id="WP_091454507.1">
    <property type="nucleotide sequence ID" value="NZ_FOGD01000002.1"/>
</dbReference>
<evidence type="ECO:0000313" key="5">
    <source>
        <dbReference type="EMBL" id="SEQ81288.1"/>
    </source>
</evidence>
<sequence>MPIWIDTHCHLDALEFAPDRDAVRAQARAQGVHHLVIPAVELAHAEAVRQLAHRYGDSYALGIHPLYTPQAGDGDVAALGRLLEQYRSDPHLVAVGEIGLDYFVPGLDAARQEQFYRAQLQLARRFDLPVILHVRRSADRLLKGLREIPVQGGIAHAFNGSLQQAQAFIALGFKLGFGGALTYERALQLRRLALELPLEALVLETDAPDMPPHWLYRTAQERAQGQPQGRNAPAQLPRIAAVLAGLRQLPLDTLAQAHCANTGAALPRLAAALAFRAVF</sequence>
<feature type="binding site" evidence="4">
    <location>
        <position position="97"/>
    </location>
    <ligand>
        <name>a divalent metal cation</name>
        <dbReference type="ChEBI" id="CHEBI:60240"/>
        <label>1</label>
    </ligand>
</feature>
<dbReference type="PIRSF" id="PIRSF005902">
    <property type="entry name" value="DNase_TatD"/>
    <property type="match status" value="1"/>
</dbReference>
<evidence type="ECO:0000256" key="2">
    <source>
        <dbReference type="ARBA" id="ARBA00022723"/>
    </source>
</evidence>
<gene>
    <name evidence="5" type="ORF">SAMN02982919_01300</name>
</gene>
<dbReference type="PANTHER" id="PTHR46124:SF3">
    <property type="entry name" value="HYDROLASE"/>
    <property type="match status" value="1"/>
</dbReference>
<comment type="similarity">
    <text evidence="1">Belongs to the metallo-dependent hydrolases superfamily. TatD-type hydrolase family.</text>
</comment>